<keyword evidence="3" id="KW-0547">Nucleotide-binding</keyword>
<keyword evidence="1" id="KW-0418">Kinase</keyword>
<evidence type="ECO:0000313" key="3">
    <source>
        <dbReference type="EMBL" id="NJP42884.1"/>
    </source>
</evidence>
<organism evidence="3 4">
    <name type="scientific">Actinacidiphila epipremni</name>
    <dbReference type="NCBI Taxonomy" id="2053013"/>
    <lineage>
        <taxon>Bacteria</taxon>
        <taxon>Bacillati</taxon>
        <taxon>Actinomycetota</taxon>
        <taxon>Actinomycetes</taxon>
        <taxon>Kitasatosporales</taxon>
        <taxon>Streptomycetaceae</taxon>
        <taxon>Actinacidiphila</taxon>
    </lineage>
</organism>
<dbReference type="CDD" id="cd16936">
    <property type="entry name" value="HATPase_RsbW-like"/>
    <property type="match status" value="1"/>
</dbReference>
<dbReference type="SUPFAM" id="SSF55874">
    <property type="entry name" value="ATPase domain of HSP90 chaperone/DNA topoisomerase II/histidine kinase"/>
    <property type="match status" value="1"/>
</dbReference>
<dbReference type="InterPro" id="IPR003594">
    <property type="entry name" value="HATPase_dom"/>
</dbReference>
<evidence type="ECO:0000256" key="1">
    <source>
        <dbReference type="ARBA" id="ARBA00022527"/>
    </source>
</evidence>
<dbReference type="Pfam" id="PF13581">
    <property type="entry name" value="HATPase_c_2"/>
    <property type="match status" value="1"/>
</dbReference>
<dbReference type="Proteomes" id="UP000734511">
    <property type="component" value="Unassembled WGS sequence"/>
</dbReference>
<comment type="caution">
    <text evidence="3">The sequence shown here is derived from an EMBL/GenBank/DDBJ whole genome shotgun (WGS) entry which is preliminary data.</text>
</comment>
<dbReference type="InterPro" id="IPR036890">
    <property type="entry name" value="HATPase_C_sf"/>
</dbReference>
<keyword evidence="3" id="KW-0067">ATP-binding</keyword>
<accession>A0ABX0ZM16</accession>
<dbReference type="GO" id="GO:0005524">
    <property type="term" value="F:ATP binding"/>
    <property type="evidence" value="ECO:0007669"/>
    <property type="project" value="UniProtKB-KW"/>
</dbReference>
<keyword evidence="4" id="KW-1185">Reference proteome</keyword>
<dbReference type="EMBL" id="JAATEJ010000003">
    <property type="protein sequence ID" value="NJP42884.1"/>
    <property type="molecule type" value="Genomic_DNA"/>
</dbReference>
<proteinExistence type="predicted"/>
<feature type="domain" description="Histidine kinase/HSP90-like ATPase" evidence="2">
    <location>
        <begin position="24"/>
        <end position="143"/>
    </location>
</feature>
<keyword evidence="1" id="KW-0808">Transferase</keyword>
<name>A0ABX0ZM16_9ACTN</name>
<dbReference type="Gene3D" id="3.30.565.10">
    <property type="entry name" value="Histidine kinase-like ATPase, C-terminal domain"/>
    <property type="match status" value="1"/>
</dbReference>
<dbReference type="InterPro" id="IPR050267">
    <property type="entry name" value="Anti-sigma-factor_SerPK"/>
</dbReference>
<dbReference type="PANTHER" id="PTHR35526:SF3">
    <property type="entry name" value="ANTI-SIGMA-F FACTOR RSBW"/>
    <property type="match status" value="1"/>
</dbReference>
<dbReference type="PANTHER" id="PTHR35526">
    <property type="entry name" value="ANTI-SIGMA-F FACTOR RSBW-RELATED"/>
    <property type="match status" value="1"/>
</dbReference>
<keyword evidence="1" id="KW-0723">Serine/threonine-protein kinase</keyword>
<evidence type="ECO:0000259" key="2">
    <source>
        <dbReference type="Pfam" id="PF13581"/>
    </source>
</evidence>
<evidence type="ECO:0000313" key="4">
    <source>
        <dbReference type="Proteomes" id="UP000734511"/>
    </source>
</evidence>
<gene>
    <name evidence="3" type="ORF">HCN08_05585</name>
</gene>
<protein>
    <submittedName>
        <fullName evidence="3">ATP-binding protein</fullName>
    </submittedName>
</protein>
<sequence>MLTMVPGFRFGSRLDLACLPSAPAHARRHACEVLQGWSLTDEVVRDALTIVSELTTNAVRHTGEPNEQEFEQQDRPAARMCSLTLWIAWKWLFVAVADQSERLPQLRPISLDAETGRGLQLIAGLTDGNWGFEKSEPAGKVVWAGLAIPVPPMQTSLSTTRCPARPGGIVASPGRLWTYVDVIHNRSALTPRDTP</sequence>
<reference evidence="3 4" key="1">
    <citation type="submission" date="2020-03" db="EMBL/GenBank/DDBJ databases">
        <title>WGS of actinomycetes isolated from Thailand.</title>
        <authorList>
            <person name="Thawai C."/>
        </authorList>
    </citation>
    <scope>NUCLEOTIDE SEQUENCE [LARGE SCALE GENOMIC DNA]</scope>
    <source>
        <strain evidence="3 4">PRB2-1</strain>
    </source>
</reference>